<evidence type="ECO:0000259" key="6">
    <source>
        <dbReference type="PROSITE" id="PS50089"/>
    </source>
</evidence>
<dbReference type="InterPro" id="IPR036028">
    <property type="entry name" value="SH3-like_dom_sf"/>
</dbReference>
<dbReference type="PROSITE" id="PS50089">
    <property type="entry name" value="ZF_RING_2"/>
    <property type="match status" value="1"/>
</dbReference>
<dbReference type="GO" id="GO:0004842">
    <property type="term" value="F:ubiquitin-protein transferase activity"/>
    <property type="evidence" value="ECO:0007669"/>
    <property type="project" value="TreeGrafter"/>
</dbReference>
<keyword evidence="2 4" id="KW-0863">Zinc-finger</keyword>
<keyword evidence="3" id="KW-0862">Zinc</keyword>
<feature type="compositionally biased region" description="Polar residues" evidence="5">
    <location>
        <begin position="468"/>
        <end position="479"/>
    </location>
</feature>
<dbReference type="Gene3D" id="3.30.40.10">
    <property type="entry name" value="Zinc/RING finger domain, C3HC4 (zinc finger)"/>
    <property type="match status" value="1"/>
</dbReference>
<dbReference type="AlphaFoldDB" id="A0A9P4S7V1"/>
<dbReference type="EMBL" id="MU006102">
    <property type="protein sequence ID" value="KAF2836857.1"/>
    <property type="molecule type" value="Genomic_DNA"/>
</dbReference>
<feature type="compositionally biased region" description="Polar residues" evidence="5">
    <location>
        <begin position="415"/>
        <end position="425"/>
    </location>
</feature>
<feature type="compositionally biased region" description="Low complexity" evidence="5">
    <location>
        <begin position="286"/>
        <end position="295"/>
    </location>
</feature>
<feature type="region of interest" description="Disordered" evidence="5">
    <location>
        <begin position="88"/>
        <end position="204"/>
    </location>
</feature>
<feature type="compositionally biased region" description="Basic and acidic residues" evidence="5">
    <location>
        <begin position="90"/>
        <end position="107"/>
    </location>
</feature>
<accession>A0A9P4S7V1</accession>
<evidence type="ECO:0000313" key="7">
    <source>
        <dbReference type="EMBL" id="KAF2836857.1"/>
    </source>
</evidence>
<evidence type="ECO:0000256" key="3">
    <source>
        <dbReference type="ARBA" id="ARBA00022833"/>
    </source>
</evidence>
<feature type="region of interest" description="Disordered" evidence="5">
    <location>
        <begin position="663"/>
        <end position="684"/>
    </location>
</feature>
<dbReference type="Pfam" id="PF00569">
    <property type="entry name" value="ZZ"/>
    <property type="match status" value="1"/>
</dbReference>
<dbReference type="PROSITE" id="PS00518">
    <property type="entry name" value="ZF_RING_1"/>
    <property type="match status" value="1"/>
</dbReference>
<comment type="caution">
    <text evidence="7">The sequence shown here is derived from an EMBL/GenBank/DDBJ whole genome shotgun (WGS) entry which is preliminary data.</text>
</comment>
<feature type="compositionally biased region" description="Basic and acidic residues" evidence="5">
    <location>
        <begin position="296"/>
        <end position="309"/>
    </location>
</feature>
<evidence type="ECO:0000256" key="4">
    <source>
        <dbReference type="PROSITE-ProRule" id="PRU00175"/>
    </source>
</evidence>
<dbReference type="OrthoDB" id="1305878at2759"/>
<dbReference type="GO" id="GO:0006511">
    <property type="term" value="P:ubiquitin-dependent protein catabolic process"/>
    <property type="evidence" value="ECO:0007669"/>
    <property type="project" value="TreeGrafter"/>
</dbReference>
<feature type="compositionally biased region" description="Low complexity" evidence="5">
    <location>
        <begin position="344"/>
        <end position="355"/>
    </location>
</feature>
<dbReference type="Pfam" id="PF00097">
    <property type="entry name" value="zf-C3HC4"/>
    <property type="match status" value="1"/>
</dbReference>
<feature type="compositionally biased region" description="Polar residues" evidence="5">
    <location>
        <begin position="311"/>
        <end position="321"/>
    </location>
</feature>
<dbReference type="PANTHER" id="PTHR16079:SF4">
    <property type="entry name" value="E3 UBIQUITIN-PROTEIN LIGASE CHFR"/>
    <property type="match status" value="1"/>
</dbReference>
<keyword evidence="1" id="KW-0479">Metal-binding</keyword>
<dbReference type="InterPro" id="IPR052256">
    <property type="entry name" value="E3_ubiquitin-ligase_CHFR"/>
</dbReference>
<feature type="compositionally biased region" description="Low complexity" evidence="5">
    <location>
        <begin position="670"/>
        <end position="684"/>
    </location>
</feature>
<feature type="compositionally biased region" description="Polar residues" evidence="5">
    <location>
        <begin position="173"/>
        <end position="191"/>
    </location>
</feature>
<dbReference type="InterPro" id="IPR013083">
    <property type="entry name" value="Znf_RING/FYVE/PHD"/>
</dbReference>
<dbReference type="InterPro" id="IPR017907">
    <property type="entry name" value="Znf_RING_CS"/>
</dbReference>
<evidence type="ECO:0000256" key="1">
    <source>
        <dbReference type="ARBA" id="ARBA00022723"/>
    </source>
</evidence>
<feature type="compositionally biased region" description="Basic and acidic residues" evidence="5">
    <location>
        <begin position="259"/>
        <end position="285"/>
    </location>
</feature>
<proteinExistence type="predicted"/>
<organism evidence="7 8">
    <name type="scientific">Patellaria atrata CBS 101060</name>
    <dbReference type="NCBI Taxonomy" id="1346257"/>
    <lineage>
        <taxon>Eukaryota</taxon>
        <taxon>Fungi</taxon>
        <taxon>Dikarya</taxon>
        <taxon>Ascomycota</taxon>
        <taxon>Pezizomycotina</taxon>
        <taxon>Dothideomycetes</taxon>
        <taxon>Dothideomycetes incertae sedis</taxon>
        <taxon>Patellariales</taxon>
        <taxon>Patellariaceae</taxon>
        <taxon>Patellaria</taxon>
    </lineage>
</organism>
<evidence type="ECO:0000256" key="5">
    <source>
        <dbReference type="SAM" id="MobiDB-lite"/>
    </source>
</evidence>
<dbReference type="PANTHER" id="PTHR16079">
    <property type="entry name" value="UBIQUITIN LIGASE PROTEIN CHFR"/>
    <property type="match status" value="1"/>
</dbReference>
<sequence>MAEAPKSGLLDLEKQLTCSICTEILYQPLTLLNCLHTFCGSCLKPWFAEQASNAKTPHPYTCPSCRAPVREARSNATVTTLLDMLNQANPDRDRTQEEKDDMDRIFTRGENILPEVQLREDDEDEEDRRIMDQVRELSLQEVGMGEGNLSAPRARRSRERSRDRREREGRSQGARSSSHTRGSEVQHTTYRTPIPARQIEHQSSLRSLLSSSEIDSQQIEEEILRQIMEEGLLDGIDLTNIDVSQEDEISERIAEAYRRRMREREREREQRRERDRSRSREERRSSSNPSSSQTRPSEHLRRPQSERNESAPVQQTGSSRPPVSRPHLLEAVNDDGRTRHRRSSSQGSSRSAQVARSRDLTIGTERPAARSSTDLSGRSQTGQVSLDRGPRIPIQDRRNTDPNHRVIEQWRSAAANVTSNSNPSSPRRVVFDTTTESPPALATPIPPSLRTPNSPRLKPDTSGARQFRSPSSLPSQTPETRSREHSSQPSSSTALIRPQMFPEPSITCDRCGKTHIEYELHYNCPKDQGGNYNLCIRCYRQGKGCLNWFGFGHAAKHRFEQRAPPNGYPPSQDQPHVLTGHRYLRPREDATRSTSPDTNVQLTEDDPSKRLEAGVFCSLCFAFANACFWRCDFCNEGEWGFCNTCVNQDRHCTHPLLPLSHISNSKSGRTQTSDTTSTLASSTSLTSPTTQLIPKVASVLRGPTTIPYANTLFRPLTFSTTCDLCKYPIPPSHTRYHCPQCNDGDYDICTPCYTGLVLDRRIAPHNGHQGWRRCLKGHRMVVVGFEDRNGGQRRVVSRDLARSSSMHPLSPSSSAVPRFPPDGGVGLRLLALWSYWPAEGVTDELAFPKGAEITEAEDINGDWFWGVYCGSKGLLPGGYGRVVGGW</sequence>
<dbReference type="SMART" id="SM00184">
    <property type="entry name" value="RING"/>
    <property type="match status" value="1"/>
</dbReference>
<name>A0A9P4S7V1_9PEZI</name>
<feature type="compositionally biased region" description="Basic and acidic residues" evidence="5">
    <location>
        <begin position="160"/>
        <end position="170"/>
    </location>
</feature>
<keyword evidence="8" id="KW-1185">Reference proteome</keyword>
<gene>
    <name evidence="7" type="ORF">M501DRAFT_939084</name>
</gene>
<dbReference type="InterPro" id="IPR043145">
    <property type="entry name" value="Znf_ZZ_sf"/>
</dbReference>
<dbReference type="SUPFAM" id="SSF57850">
    <property type="entry name" value="RING/U-box"/>
    <property type="match status" value="3"/>
</dbReference>
<feature type="compositionally biased region" description="Polar residues" evidence="5">
    <location>
        <begin position="370"/>
        <end position="384"/>
    </location>
</feature>
<dbReference type="SUPFAM" id="SSF50044">
    <property type="entry name" value="SH3-domain"/>
    <property type="match status" value="1"/>
</dbReference>
<dbReference type="Gene3D" id="3.30.60.90">
    <property type="match status" value="1"/>
</dbReference>
<feature type="domain" description="RING-type" evidence="6">
    <location>
        <begin position="18"/>
        <end position="66"/>
    </location>
</feature>
<dbReference type="GO" id="GO:0005634">
    <property type="term" value="C:nucleus"/>
    <property type="evidence" value="ECO:0007669"/>
    <property type="project" value="TreeGrafter"/>
</dbReference>
<dbReference type="InterPro" id="IPR000433">
    <property type="entry name" value="Znf_ZZ"/>
</dbReference>
<feature type="compositionally biased region" description="Basic and acidic residues" evidence="5">
    <location>
        <begin position="388"/>
        <end position="408"/>
    </location>
</feature>
<dbReference type="Proteomes" id="UP000799429">
    <property type="component" value="Unassembled WGS sequence"/>
</dbReference>
<dbReference type="GO" id="GO:0016567">
    <property type="term" value="P:protein ubiquitination"/>
    <property type="evidence" value="ECO:0007669"/>
    <property type="project" value="TreeGrafter"/>
</dbReference>
<feature type="region of interest" description="Disordered" evidence="5">
    <location>
        <begin position="259"/>
        <end position="499"/>
    </location>
</feature>
<evidence type="ECO:0000256" key="2">
    <source>
        <dbReference type="ARBA" id="ARBA00022771"/>
    </source>
</evidence>
<evidence type="ECO:0000313" key="8">
    <source>
        <dbReference type="Proteomes" id="UP000799429"/>
    </source>
</evidence>
<dbReference type="GO" id="GO:0008270">
    <property type="term" value="F:zinc ion binding"/>
    <property type="evidence" value="ECO:0007669"/>
    <property type="project" value="UniProtKB-KW"/>
</dbReference>
<protein>
    <recommendedName>
        <fullName evidence="6">RING-type domain-containing protein</fullName>
    </recommendedName>
</protein>
<dbReference type="InterPro" id="IPR018957">
    <property type="entry name" value="Znf_C3HC4_RING-type"/>
</dbReference>
<dbReference type="InterPro" id="IPR001841">
    <property type="entry name" value="Znf_RING"/>
</dbReference>
<reference evidence="7" key="1">
    <citation type="journal article" date="2020" name="Stud. Mycol.">
        <title>101 Dothideomycetes genomes: a test case for predicting lifestyles and emergence of pathogens.</title>
        <authorList>
            <person name="Haridas S."/>
            <person name="Albert R."/>
            <person name="Binder M."/>
            <person name="Bloem J."/>
            <person name="Labutti K."/>
            <person name="Salamov A."/>
            <person name="Andreopoulos B."/>
            <person name="Baker S."/>
            <person name="Barry K."/>
            <person name="Bills G."/>
            <person name="Bluhm B."/>
            <person name="Cannon C."/>
            <person name="Castanera R."/>
            <person name="Culley D."/>
            <person name="Daum C."/>
            <person name="Ezra D."/>
            <person name="Gonzalez J."/>
            <person name="Henrissat B."/>
            <person name="Kuo A."/>
            <person name="Liang C."/>
            <person name="Lipzen A."/>
            <person name="Lutzoni F."/>
            <person name="Magnuson J."/>
            <person name="Mondo S."/>
            <person name="Nolan M."/>
            <person name="Ohm R."/>
            <person name="Pangilinan J."/>
            <person name="Park H.-J."/>
            <person name="Ramirez L."/>
            <person name="Alfaro M."/>
            <person name="Sun H."/>
            <person name="Tritt A."/>
            <person name="Yoshinaga Y."/>
            <person name="Zwiers L.-H."/>
            <person name="Turgeon B."/>
            <person name="Goodwin S."/>
            <person name="Spatafora J."/>
            <person name="Crous P."/>
            <person name="Grigoriev I."/>
        </authorList>
    </citation>
    <scope>NUCLEOTIDE SEQUENCE</scope>
    <source>
        <strain evidence="7">CBS 101060</strain>
    </source>
</reference>